<dbReference type="AlphaFoldDB" id="A0AAV5HLZ0"/>
<evidence type="ECO:0000313" key="1">
    <source>
        <dbReference type="EMBL" id="GKU89628.1"/>
    </source>
</evidence>
<sequence length="87" mass="9728">MISSEPCAFVGPSHECTASVASRNWVLGLGICTGLACPRPYLYWNLNDTPSLNFKCSNPSPSSMINRWPVDFRTVVRRVMGLYKGRF</sequence>
<evidence type="ECO:0000313" key="2">
    <source>
        <dbReference type="Proteomes" id="UP001054252"/>
    </source>
</evidence>
<protein>
    <submittedName>
        <fullName evidence="1">Uncharacterized protein</fullName>
    </submittedName>
</protein>
<name>A0AAV5HLZ0_9ROSI</name>
<gene>
    <name evidence="1" type="ORF">SLEP1_g3742</name>
</gene>
<reference evidence="1 2" key="1">
    <citation type="journal article" date="2021" name="Commun. Biol.">
        <title>The genome of Shorea leprosula (Dipterocarpaceae) highlights the ecological relevance of drought in aseasonal tropical rainforests.</title>
        <authorList>
            <person name="Ng K.K.S."/>
            <person name="Kobayashi M.J."/>
            <person name="Fawcett J.A."/>
            <person name="Hatakeyama M."/>
            <person name="Paape T."/>
            <person name="Ng C.H."/>
            <person name="Ang C.C."/>
            <person name="Tnah L.H."/>
            <person name="Lee C.T."/>
            <person name="Nishiyama T."/>
            <person name="Sese J."/>
            <person name="O'Brien M.J."/>
            <person name="Copetti D."/>
            <person name="Mohd Noor M.I."/>
            <person name="Ong R.C."/>
            <person name="Putra M."/>
            <person name="Sireger I.Z."/>
            <person name="Indrioko S."/>
            <person name="Kosugi Y."/>
            <person name="Izuno A."/>
            <person name="Isagi Y."/>
            <person name="Lee S.L."/>
            <person name="Shimizu K.K."/>
        </authorList>
    </citation>
    <scope>NUCLEOTIDE SEQUENCE [LARGE SCALE GENOMIC DNA]</scope>
    <source>
        <strain evidence="1">214</strain>
    </source>
</reference>
<organism evidence="1 2">
    <name type="scientific">Rubroshorea leprosula</name>
    <dbReference type="NCBI Taxonomy" id="152421"/>
    <lineage>
        <taxon>Eukaryota</taxon>
        <taxon>Viridiplantae</taxon>
        <taxon>Streptophyta</taxon>
        <taxon>Embryophyta</taxon>
        <taxon>Tracheophyta</taxon>
        <taxon>Spermatophyta</taxon>
        <taxon>Magnoliopsida</taxon>
        <taxon>eudicotyledons</taxon>
        <taxon>Gunneridae</taxon>
        <taxon>Pentapetalae</taxon>
        <taxon>rosids</taxon>
        <taxon>malvids</taxon>
        <taxon>Malvales</taxon>
        <taxon>Dipterocarpaceae</taxon>
        <taxon>Rubroshorea</taxon>
    </lineage>
</organism>
<accession>A0AAV5HLZ0</accession>
<dbReference type="EMBL" id="BPVZ01000003">
    <property type="protein sequence ID" value="GKU89628.1"/>
    <property type="molecule type" value="Genomic_DNA"/>
</dbReference>
<comment type="caution">
    <text evidence="1">The sequence shown here is derived from an EMBL/GenBank/DDBJ whole genome shotgun (WGS) entry which is preliminary data.</text>
</comment>
<proteinExistence type="predicted"/>
<keyword evidence="2" id="KW-1185">Reference proteome</keyword>
<dbReference type="Proteomes" id="UP001054252">
    <property type="component" value="Unassembled WGS sequence"/>
</dbReference>